<dbReference type="GO" id="GO:0004672">
    <property type="term" value="F:protein kinase activity"/>
    <property type="evidence" value="ECO:0007669"/>
    <property type="project" value="InterPro"/>
</dbReference>
<dbReference type="AlphaFoldDB" id="A0A8J2T254"/>
<dbReference type="InterPro" id="IPR011009">
    <property type="entry name" value="Kinase-like_dom_sf"/>
</dbReference>
<keyword evidence="7" id="KW-1185">Reference proteome</keyword>
<dbReference type="PROSITE" id="PS50088">
    <property type="entry name" value="ANK_REPEAT"/>
    <property type="match status" value="3"/>
</dbReference>
<dbReference type="SUPFAM" id="SSF56112">
    <property type="entry name" value="Protein kinase-like (PK-like)"/>
    <property type="match status" value="1"/>
</dbReference>
<dbReference type="PANTHER" id="PTHR24171:SF10">
    <property type="entry name" value="ANKYRIN REPEAT DOMAIN-CONTAINING PROTEIN 29-LIKE"/>
    <property type="match status" value="1"/>
</dbReference>
<dbReference type="Pfam" id="PF12796">
    <property type="entry name" value="Ank_2"/>
    <property type="match status" value="2"/>
</dbReference>
<protein>
    <recommendedName>
        <fullName evidence="5">Protein kinase domain-containing protein</fullName>
    </recommendedName>
</protein>
<dbReference type="InterPro" id="IPR002110">
    <property type="entry name" value="Ankyrin_rpt"/>
</dbReference>
<keyword evidence="2 3" id="KW-0040">ANK repeat</keyword>
<dbReference type="EMBL" id="CAKKNE010000006">
    <property type="protein sequence ID" value="CAH0378546.1"/>
    <property type="molecule type" value="Genomic_DNA"/>
</dbReference>
<keyword evidence="4" id="KW-0067">ATP-binding</keyword>
<dbReference type="PROSITE" id="PS50011">
    <property type="entry name" value="PROTEIN_KINASE_DOM"/>
    <property type="match status" value="1"/>
</dbReference>
<evidence type="ECO:0000256" key="2">
    <source>
        <dbReference type="ARBA" id="ARBA00023043"/>
    </source>
</evidence>
<reference evidence="6" key="1">
    <citation type="submission" date="2021-11" db="EMBL/GenBank/DDBJ databases">
        <authorList>
            <consortium name="Genoscope - CEA"/>
            <person name="William W."/>
        </authorList>
    </citation>
    <scope>NUCLEOTIDE SEQUENCE</scope>
</reference>
<evidence type="ECO:0000259" key="5">
    <source>
        <dbReference type="PROSITE" id="PS50011"/>
    </source>
</evidence>
<dbReference type="SMART" id="SM00248">
    <property type="entry name" value="ANK"/>
    <property type="match status" value="4"/>
</dbReference>
<dbReference type="PROSITE" id="PS50297">
    <property type="entry name" value="ANK_REP_REGION"/>
    <property type="match status" value="3"/>
</dbReference>
<dbReference type="InterPro" id="IPR000719">
    <property type="entry name" value="Prot_kinase_dom"/>
</dbReference>
<evidence type="ECO:0000313" key="6">
    <source>
        <dbReference type="EMBL" id="CAH0378546.1"/>
    </source>
</evidence>
<feature type="repeat" description="ANK" evidence="3">
    <location>
        <begin position="734"/>
        <end position="766"/>
    </location>
</feature>
<evidence type="ECO:0000256" key="1">
    <source>
        <dbReference type="ARBA" id="ARBA00022737"/>
    </source>
</evidence>
<feature type="repeat" description="ANK" evidence="3">
    <location>
        <begin position="701"/>
        <end position="733"/>
    </location>
</feature>
<dbReference type="InterPro" id="IPR017441">
    <property type="entry name" value="Protein_kinase_ATP_BS"/>
</dbReference>
<organism evidence="6 7">
    <name type="scientific">Pelagomonas calceolata</name>
    <dbReference type="NCBI Taxonomy" id="35677"/>
    <lineage>
        <taxon>Eukaryota</taxon>
        <taxon>Sar</taxon>
        <taxon>Stramenopiles</taxon>
        <taxon>Ochrophyta</taxon>
        <taxon>Pelagophyceae</taxon>
        <taxon>Pelagomonadales</taxon>
        <taxon>Pelagomonadaceae</taxon>
        <taxon>Pelagomonas</taxon>
    </lineage>
</organism>
<keyword evidence="4" id="KW-0547">Nucleotide-binding</keyword>
<keyword evidence="1" id="KW-0677">Repeat</keyword>
<gene>
    <name evidence="6" type="ORF">PECAL_6P01340</name>
</gene>
<feature type="binding site" evidence="4">
    <location>
        <position position="148"/>
    </location>
    <ligand>
        <name>ATP</name>
        <dbReference type="ChEBI" id="CHEBI:30616"/>
    </ligand>
</feature>
<evidence type="ECO:0000313" key="7">
    <source>
        <dbReference type="Proteomes" id="UP000789595"/>
    </source>
</evidence>
<accession>A0A8J2T254</accession>
<feature type="domain" description="Protein kinase" evidence="5">
    <location>
        <begin position="115"/>
        <end position="381"/>
    </location>
</feature>
<evidence type="ECO:0000256" key="4">
    <source>
        <dbReference type="PROSITE-ProRule" id="PRU10141"/>
    </source>
</evidence>
<dbReference type="PANTHER" id="PTHR24171">
    <property type="entry name" value="ANKYRIN REPEAT DOMAIN-CONTAINING PROTEIN 39-RELATED"/>
    <property type="match status" value="1"/>
</dbReference>
<proteinExistence type="predicted"/>
<dbReference type="PROSITE" id="PS00107">
    <property type="entry name" value="PROTEIN_KINASE_ATP"/>
    <property type="match status" value="1"/>
</dbReference>
<name>A0A8J2T254_9STRA</name>
<dbReference type="GO" id="GO:0005524">
    <property type="term" value="F:ATP binding"/>
    <property type="evidence" value="ECO:0007669"/>
    <property type="project" value="UniProtKB-UniRule"/>
</dbReference>
<dbReference type="OrthoDB" id="539213at2759"/>
<feature type="repeat" description="ANK" evidence="3">
    <location>
        <begin position="668"/>
        <end position="700"/>
    </location>
</feature>
<evidence type="ECO:0000256" key="3">
    <source>
        <dbReference type="PROSITE-ProRule" id="PRU00023"/>
    </source>
</evidence>
<comment type="caution">
    <text evidence="6">The sequence shown here is derived from an EMBL/GenBank/DDBJ whole genome shotgun (WGS) entry which is preliminary data.</text>
</comment>
<dbReference type="Proteomes" id="UP000789595">
    <property type="component" value="Unassembled WGS sequence"/>
</dbReference>
<dbReference type="Gene3D" id="1.10.510.10">
    <property type="entry name" value="Transferase(Phosphotransferase) domain 1"/>
    <property type="match status" value="1"/>
</dbReference>
<dbReference type="PRINTS" id="PR01415">
    <property type="entry name" value="ANKYRIN"/>
</dbReference>
<sequence>MGKGGGATVSVQNLGWEDLAEAAEKAGKPSVVVDLIRENELDAATALLLEEADVDEVAPKRLDKLKVVSALGHLRARADEILDDSFRDRTRVYVEPPELAAVTADAPRLDGEKVARDRRTVGEGRFGTVVSAATWQRSRREEMRVALKRPKARGDADARARVAPADLFALRELPNPNVVEMYGVASVDGELNVVMELAKASLAAGIRDGLGRNRLDAVRAARDVALGLDFLHQHGISHLGLHPENVLLADRSTVHCKLSDFGGGVAAATQRAAAGSRYAAPELLRDEADVQPTKCDAWSYGSVLLELLSGKAPWDELAPKELVARAASGVPPPPPPLPDAASVAAPELLDLASRCLTVDPAPRPQFNSSENVEAHLDHWLLKAAVAAPSTAPRDDRALDRAARAEAELAKVHKLLAEEQRKDSDAYARAWDDCVRGAEREAIDELKMASAELEETFAPPDGIVRQPVAIASAEELLARAGDASDAFHATLRPIVEEAGGTYKKGPLKLEDRIRAKANDDYDDDVARVVDVVRATGVFDDLVSCGQALAQLLALGRSGDLLIRRAKDRINRPVENSGYRDVLVNVEIAGFVGELQLSLARLLEGTEVVQLLLDNVTDVSCSLAFAEKKDDSAIIDLLEGHLDKPLHVAAKAGNLDEIKRLLEGDVRLCDSRTALRVASMAGDTDTINLLLKRGAKVNRAARDGKTALHAACQNGQIDAVRLLLGKGAKVDRVDKEKTTPLHVACELGHAEVARLLLEKGAKPDKKNGKGLTPAAIAKSNQAVSGVLRRYAK</sequence>
<dbReference type="InterPro" id="IPR036770">
    <property type="entry name" value="Ankyrin_rpt-contain_sf"/>
</dbReference>
<dbReference type="Gene3D" id="1.25.40.20">
    <property type="entry name" value="Ankyrin repeat-containing domain"/>
    <property type="match status" value="1"/>
</dbReference>
<dbReference type="Pfam" id="PF00069">
    <property type="entry name" value="Pkinase"/>
    <property type="match status" value="1"/>
</dbReference>
<dbReference type="SUPFAM" id="SSF48403">
    <property type="entry name" value="Ankyrin repeat"/>
    <property type="match status" value="1"/>
</dbReference>